<evidence type="ECO:0000313" key="3">
    <source>
        <dbReference type="EMBL" id="CAD9381104.1"/>
    </source>
</evidence>
<feature type="region of interest" description="Disordered" evidence="2">
    <location>
        <begin position="283"/>
        <end position="306"/>
    </location>
</feature>
<feature type="compositionally biased region" description="Low complexity" evidence="2">
    <location>
        <begin position="283"/>
        <end position="296"/>
    </location>
</feature>
<keyword evidence="1" id="KW-0175">Coiled coil</keyword>
<feature type="region of interest" description="Disordered" evidence="2">
    <location>
        <begin position="184"/>
        <end position="222"/>
    </location>
</feature>
<reference evidence="3" key="1">
    <citation type="submission" date="2021-01" db="EMBL/GenBank/DDBJ databases">
        <authorList>
            <person name="Corre E."/>
            <person name="Pelletier E."/>
            <person name="Niang G."/>
            <person name="Scheremetjew M."/>
            <person name="Finn R."/>
            <person name="Kale V."/>
            <person name="Holt S."/>
            <person name="Cochrane G."/>
            <person name="Meng A."/>
            <person name="Brown T."/>
            <person name="Cohen L."/>
        </authorList>
    </citation>
    <scope>NUCLEOTIDE SEQUENCE</scope>
    <source>
        <strain evidence="3">CCMP2222</strain>
    </source>
</reference>
<accession>A0A7S2F8I9</accession>
<dbReference type="AlphaFoldDB" id="A0A7S2F8I9"/>
<proteinExistence type="predicted"/>
<protein>
    <submittedName>
        <fullName evidence="3">Uncharacterized protein</fullName>
    </submittedName>
</protein>
<feature type="region of interest" description="Disordered" evidence="2">
    <location>
        <begin position="314"/>
        <end position="333"/>
    </location>
</feature>
<name>A0A7S2F8I9_9DINO</name>
<gene>
    <name evidence="3" type="ORF">AAND1436_LOCUS7750</name>
</gene>
<dbReference type="EMBL" id="HBGQ01015605">
    <property type="protein sequence ID" value="CAD9381104.1"/>
    <property type="molecule type" value="Transcribed_RNA"/>
</dbReference>
<organism evidence="3">
    <name type="scientific">Alexandrium andersonii</name>
    <dbReference type="NCBI Taxonomy" id="327968"/>
    <lineage>
        <taxon>Eukaryota</taxon>
        <taxon>Sar</taxon>
        <taxon>Alveolata</taxon>
        <taxon>Dinophyceae</taxon>
        <taxon>Gonyaulacales</taxon>
        <taxon>Pyrocystaceae</taxon>
        <taxon>Alexandrium</taxon>
    </lineage>
</organism>
<sequence length="364" mass="38620">MVAMFPNEAPEVHVASLEAQHGRLKLQEAQVQGRGEVSMGRSRTIDFADVASMDTEGGMLALLSHDGSILVQLHMENAEDQQTWANAIRAQLAPAGARAAAAGGANGEEDDVCMLQARSQQLQNRIGILEGIGHRRDLSLQKMQKRVDGAMRMLAAVKEMCSQQRRVLEAQKVAIAELCQELGEPVPSSPVVAPDAEAGKRAADGAGQRPAEAEPEAEAEAVAEEEIAAKTKQMLELLQQADEMQKALHDLQGLSAAAEAAQSAQASGAAAMASAASQTRGAPASAAAASAGNASDGSEDGDPELVHQRLQQLLSEKQKYEGMVRDSQQEHEDLLNKLNDMRHLMNALGIPEVDGDEDEDEDAS</sequence>
<evidence type="ECO:0000256" key="2">
    <source>
        <dbReference type="SAM" id="MobiDB-lite"/>
    </source>
</evidence>
<feature type="compositionally biased region" description="Acidic residues" evidence="2">
    <location>
        <begin position="213"/>
        <end position="222"/>
    </location>
</feature>
<feature type="coiled-coil region" evidence="1">
    <location>
        <begin position="227"/>
        <end position="254"/>
    </location>
</feature>
<evidence type="ECO:0000256" key="1">
    <source>
        <dbReference type="SAM" id="Coils"/>
    </source>
</evidence>
<feature type="compositionally biased region" description="Basic and acidic residues" evidence="2">
    <location>
        <begin position="316"/>
        <end position="333"/>
    </location>
</feature>